<dbReference type="InterPro" id="IPR050282">
    <property type="entry name" value="Cycloisomerase_2"/>
</dbReference>
<dbReference type="InterPro" id="IPR015943">
    <property type="entry name" value="WD40/YVTN_repeat-like_dom_sf"/>
</dbReference>
<dbReference type="PANTHER" id="PTHR30344:SF1">
    <property type="entry name" value="6-PHOSPHOGLUCONOLACTONASE"/>
    <property type="match status" value="1"/>
</dbReference>
<dbReference type="EMBL" id="BAABHJ010000002">
    <property type="protein sequence ID" value="GAA4603491.1"/>
    <property type="molecule type" value="Genomic_DNA"/>
</dbReference>
<evidence type="ECO:0000313" key="2">
    <source>
        <dbReference type="EMBL" id="GAA4603491.1"/>
    </source>
</evidence>
<proteinExistence type="inferred from homology"/>
<dbReference type="PANTHER" id="PTHR30344">
    <property type="entry name" value="6-PHOSPHOGLUCONOLACTONASE-RELATED"/>
    <property type="match status" value="1"/>
</dbReference>
<gene>
    <name evidence="2" type="ORF">GCM10023195_11590</name>
</gene>
<evidence type="ECO:0000313" key="3">
    <source>
        <dbReference type="Proteomes" id="UP001500212"/>
    </source>
</evidence>
<dbReference type="Proteomes" id="UP001500212">
    <property type="component" value="Unassembled WGS sequence"/>
</dbReference>
<comment type="similarity">
    <text evidence="1">Belongs to the cycloisomerase 2 family.</text>
</comment>
<dbReference type="RefSeq" id="WP_345349375.1">
    <property type="nucleotide sequence ID" value="NZ_BAABHJ010000002.1"/>
</dbReference>
<dbReference type="SUPFAM" id="SSF51004">
    <property type="entry name" value="C-terminal (heme d1) domain of cytochrome cd1-nitrite reductase"/>
    <property type="match status" value="1"/>
</dbReference>
<protein>
    <submittedName>
        <fullName evidence="2">Beta-propeller fold lactonase family protein</fullName>
    </submittedName>
</protein>
<evidence type="ECO:0000256" key="1">
    <source>
        <dbReference type="ARBA" id="ARBA00005564"/>
    </source>
</evidence>
<reference evidence="3" key="1">
    <citation type="journal article" date="2019" name="Int. J. Syst. Evol. Microbiol.">
        <title>The Global Catalogue of Microorganisms (GCM) 10K type strain sequencing project: providing services to taxonomists for standard genome sequencing and annotation.</title>
        <authorList>
            <consortium name="The Broad Institute Genomics Platform"/>
            <consortium name="The Broad Institute Genome Sequencing Center for Infectious Disease"/>
            <person name="Wu L."/>
            <person name="Ma J."/>
        </authorList>
    </citation>
    <scope>NUCLEOTIDE SEQUENCE [LARGE SCALE GENOMIC DNA]</scope>
    <source>
        <strain evidence="3">JCM 17938</strain>
    </source>
</reference>
<keyword evidence="3" id="KW-1185">Reference proteome</keyword>
<dbReference type="Gene3D" id="2.130.10.10">
    <property type="entry name" value="YVTN repeat-like/Quinoprotein amine dehydrogenase"/>
    <property type="match status" value="1"/>
</dbReference>
<dbReference type="InterPro" id="IPR019405">
    <property type="entry name" value="Lactonase_7-beta_prop"/>
</dbReference>
<name>A0ABP8TFG6_9ACTN</name>
<organism evidence="2 3">
    <name type="scientific">Actinoallomurus liliacearum</name>
    <dbReference type="NCBI Taxonomy" id="1080073"/>
    <lineage>
        <taxon>Bacteria</taxon>
        <taxon>Bacillati</taxon>
        <taxon>Actinomycetota</taxon>
        <taxon>Actinomycetes</taxon>
        <taxon>Streptosporangiales</taxon>
        <taxon>Thermomonosporaceae</taxon>
        <taxon>Actinoallomurus</taxon>
    </lineage>
</organism>
<dbReference type="Pfam" id="PF10282">
    <property type="entry name" value="Lactonase"/>
    <property type="match status" value="1"/>
</dbReference>
<accession>A0ABP8TFG6</accession>
<sequence>MPHDTRSRTGRLVCVGSYTKEAGGRGIGITTFWQDPRDGALEPAGSVAVPAPSYLVWHPTLPVLYAANELTEGTVTALRAEPDGRLRPMGDLPSGGATPCHLALTPDRRFLLCANYGGGSLAVFELDDAGRLIERVDLVRHRGHGPDLERQEAPHVHMAVPHRAGDTVSAVDLGTDEIRAYRLSAAGRLEQVGCLSLPPGFGPRQLIHHPSMPCAYVVGELASALITLSETADGPRVTGAVPATVAAADGNLPSHLGLSDDGRFLYLANRGADRISVFATEPDGLRPVGEWPSGGAWPRQFALAGRWLYVANQNSDLVTAFTVDPASGAPSLAAHYPVSTPTCVAVAPRELEDH</sequence>
<dbReference type="InterPro" id="IPR011048">
    <property type="entry name" value="Haem_d1_sf"/>
</dbReference>
<comment type="caution">
    <text evidence="2">The sequence shown here is derived from an EMBL/GenBank/DDBJ whole genome shotgun (WGS) entry which is preliminary data.</text>
</comment>